<feature type="compositionally biased region" description="Polar residues" evidence="1">
    <location>
        <begin position="66"/>
        <end position="81"/>
    </location>
</feature>
<accession>A0A448XF05</accession>
<evidence type="ECO:0000313" key="2">
    <source>
        <dbReference type="EMBL" id="VEL34989.1"/>
    </source>
</evidence>
<comment type="caution">
    <text evidence="2">The sequence shown here is derived from an EMBL/GenBank/DDBJ whole genome shotgun (WGS) entry which is preliminary data.</text>
</comment>
<sequence length="354" mass="39374">MSCLIIGLLEETVYLIRSITALSAGDLQTSSQKLFFSEPNVNWWLKGGIRDGFYCRLLACLHSNCGSESDRTTSSNPSTSIGIFESSEQNKDRRARCETTPVLEPESIVKESVIFFISLGAFLVGLDNRAYIGSLVRFNHASPHMPTEASVQTIDYTKALNRVVWQHTYSVWPVLLYTVHQVNLLLTQLETLLSQEGAMTFDQQELAQMASVPRTNRRLSRKRQLLELHLPASCARLLLVMEFTTVSLKANLELPHCLLLAERCWLICLRCLHLFGSAHHSLLMTGHPLAPQQVGLGAREFATVSARAACDSVCLAQIIHSRLLVSLLRLLGAATAVCPQDIGTIRHSCQPKFD</sequence>
<organism evidence="2 3">
    <name type="scientific">Protopolystoma xenopodis</name>
    <dbReference type="NCBI Taxonomy" id="117903"/>
    <lineage>
        <taxon>Eukaryota</taxon>
        <taxon>Metazoa</taxon>
        <taxon>Spiralia</taxon>
        <taxon>Lophotrochozoa</taxon>
        <taxon>Platyhelminthes</taxon>
        <taxon>Monogenea</taxon>
        <taxon>Polyopisthocotylea</taxon>
        <taxon>Polystomatidea</taxon>
        <taxon>Polystomatidae</taxon>
        <taxon>Protopolystoma</taxon>
    </lineage>
</organism>
<evidence type="ECO:0000313" key="3">
    <source>
        <dbReference type="Proteomes" id="UP000784294"/>
    </source>
</evidence>
<dbReference type="EMBL" id="CAAALY010248821">
    <property type="protein sequence ID" value="VEL34989.1"/>
    <property type="molecule type" value="Genomic_DNA"/>
</dbReference>
<name>A0A448XF05_9PLAT</name>
<reference evidence="2" key="1">
    <citation type="submission" date="2018-11" db="EMBL/GenBank/DDBJ databases">
        <authorList>
            <consortium name="Pathogen Informatics"/>
        </authorList>
    </citation>
    <scope>NUCLEOTIDE SEQUENCE</scope>
</reference>
<keyword evidence="3" id="KW-1185">Reference proteome</keyword>
<gene>
    <name evidence="2" type="ORF">PXEA_LOCUS28429</name>
</gene>
<dbReference type="AlphaFoldDB" id="A0A448XF05"/>
<dbReference type="Proteomes" id="UP000784294">
    <property type="component" value="Unassembled WGS sequence"/>
</dbReference>
<feature type="region of interest" description="Disordered" evidence="1">
    <location>
        <begin position="66"/>
        <end position="91"/>
    </location>
</feature>
<evidence type="ECO:0000256" key="1">
    <source>
        <dbReference type="SAM" id="MobiDB-lite"/>
    </source>
</evidence>
<proteinExistence type="predicted"/>
<protein>
    <submittedName>
        <fullName evidence="2">Uncharacterized protein</fullName>
    </submittedName>
</protein>